<keyword evidence="7" id="KW-0256">Endoplasmic reticulum</keyword>
<dbReference type="PANTHER" id="PTHR24291:SF189">
    <property type="entry name" value="CYTOCHROME P450 4C3-RELATED"/>
    <property type="match status" value="1"/>
</dbReference>
<feature type="binding site" description="axial binding residue" evidence="13">
    <location>
        <position position="439"/>
    </location>
    <ligand>
        <name>heme</name>
        <dbReference type="ChEBI" id="CHEBI:30413"/>
    </ligand>
    <ligandPart>
        <name>Fe</name>
        <dbReference type="ChEBI" id="CHEBI:18248"/>
    </ligandPart>
</feature>
<dbReference type="Pfam" id="PF00067">
    <property type="entry name" value="p450"/>
    <property type="match status" value="1"/>
</dbReference>
<keyword evidence="9 14" id="KW-0560">Oxidoreductase</keyword>
<evidence type="ECO:0000256" key="13">
    <source>
        <dbReference type="PIRSR" id="PIRSR602401-1"/>
    </source>
</evidence>
<protein>
    <submittedName>
        <fullName evidence="15">Uncharacterized protein</fullName>
    </submittedName>
</protein>
<evidence type="ECO:0000256" key="7">
    <source>
        <dbReference type="ARBA" id="ARBA00022824"/>
    </source>
</evidence>
<evidence type="ECO:0000256" key="2">
    <source>
        <dbReference type="ARBA" id="ARBA00004174"/>
    </source>
</evidence>
<comment type="similarity">
    <text evidence="4 14">Belongs to the cytochrome P450 family.</text>
</comment>
<evidence type="ECO:0000256" key="6">
    <source>
        <dbReference type="ARBA" id="ARBA00022723"/>
    </source>
</evidence>
<dbReference type="Gene3D" id="1.10.630.10">
    <property type="entry name" value="Cytochrome P450"/>
    <property type="match status" value="1"/>
</dbReference>
<evidence type="ECO:0000256" key="1">
    <source>
        <dbReference type="ARBA" id="ARBA00001971"/>
    </source>
</evidence>
<evidence type="ECO:0000256" key="11">
    <source>
        <dbReference type="ARBA" id="ARBA00023033"/>
    </source>
</evidence>
<proteinExistence type="inferred from homology"/>
<dbReference type="EMBL" id="ACPB03021513">
    <property type="status" value="NOT_ANNOTATED_CDS"/>
    <property type="molecule type" value="Genomic_DNA"/>
</dbReference>
<comment type="subcellular location">
    <subcellularLocation>
        <location evidence="3">Endoplasmic reticulum membrane</location>
        <topology evidence="3">Peripheral membrane protein</topology>
    </subcellularLocation>
    <subcellularLocation>
        <location evidence="2">Microsome membrane</location>
        <topology evidence="2">Peripheral membrane protein</topology>
    </subcellularLocation>
</comment>
<dbReference type="GO" id="GO:0005789">
    <property type="term" value="C:endoplasmic reticulum membrane"/>
    <property type="evidence" value="ECO:0007669"/>
    <property type="project" value="UniProtKB-SubCell"/>
</dbReference>
<dbReference type="Proteomes" id="UP000015103">
    <property type="component" value="Unassembled WGS sequence"/>
</dbReference>
<dbReference type="EMBL" id="ACPB03021512">
    <property type="status" value="NOT_ANNOTATED_CDS"/>
    <property type="molecule type" value="Genomic_DNA"/>
</dbReference>
<keyword evidence="12" id="KW-0472">Membrane</keyword>
<keyword evidence="6 13" id="KW-0479">Metal-binding</keyword>
<evidence type="ECO:0000256" key="10">
    <source>
        <dbReference type="ARBA" id="ARBA00023004"/>
    </source>
</evidence>
<dbReference type="EMBL" id="ACPB03021514">
    <property type="status" value="NOT_ANNOTATED_CDS"/>
    <property type="molecule type" value="Genomic_DNA"/>
</dbReference>
<name>T1HV77_RHOPR</name>
<dbReference type="InterPro" id="IPR001128">
    <property type="entry name" value="Cyt_P450"/>
</dbReference>
<evidence type="ECO:0000256" key="3">
    <source>
        <dbReference type="ARBA" id="ARBA00004406"/>
    </source>
</evidence>
<dbReference type="EnsemblMetazoa" id="RPRC007947-RA">
    <property type="protein sequence ID" value="RPRC007947-PA"/>
    <property type="gene ID" value="RPRC007947"/>
</dbReference>
<dbReference type="GO" id="GO:0020037">
    <property type="term" value="F:heme binding"/>
    <property type="evidence" value="ECO:0007669"/>
    <property type="project" value="InterPro"/>
</dbReference>
<dbReference type="InterPro" id="IPR036396">
    <property type="entry name" value="Cyt_P450_sf"/>
</dbReference>
<evidence type="ECO:0000256" key="8">
    <source>
        <dbReference type="ARBA" id="ARBA00022848"/>
    </source>
</evidence>
<dbReference type="InterPro" id="IPR002401">
    <property type="entry name" value="Cyt_P450_E_grp-I"/>
</dbReference>
<keyword evidence="10 13" id="KW-0408">Iron</keyword>
<dbReference type="AlphaFoldDB" id="T1HV77"/>
<evidence type="ECO:0000256" key="14">
    <source>
        <dbReference type="RuleBase" id="RU000461"/>
    </source>
</evidence>
<dbReference type="OMA" id="CIENERR"/>
<dbReference type="VEuPathDB" id="VectorBase:RPRC007947"/>
<keyword evidence="8" id="KW-0492">Microsome</keyword>
<keyword evidence="16" id="KW-1185">Reference proteome</keyword>
<dbReference type="STRING" id="13249.T1HV77"/>
<evidence type="ECO:0000313" key="16">
    <source>
        <dbReference type="Proteomes" id="UP000015103"/>
    </source>
</evidence>
<dbReference type="GO" id="GO:0005506">
    <property type="term" value="F:iron ion binding"/>
    <property type="evidence" value="ECO:0007669"/>
    <property type="project" value="InterPro"/>
</dbReference>
<keyword evidence="11 14" id="KW-0503">Monooxygenase</keyword>
<evidence type="ECO:0000256" key="9">
    <source>
        <dbReference type="ARBA" id="ARBA00023002"/>
    </source>
</evidence>
<evidence type="ECO:0000256" key="5">
    <source>
        <dbReference type="ARBA" id="ARBA00022617"/>
    </source>
</evidence>
<sequence length="493" mass="57309">MARKKGKSFLSILEMTTPKYTEYEFIKLLRSITEPKRCSLQEYFSWECKKALEVVYRMCNEYCLPRERIFKFWFGPVLGIVVTNPKYIEAILTSPDAADKHYVYKVVELVGNGLFTRNGKEWEELRKPLDKLLTKKMVESNLGMFHKKSIKSCNVLKKYADTGECFNIRHYITNFTLDTVCVSIFGYDLNEIENDNHNIMETMESIVEATVKFVSNILTLLYFPFGEKFSKGSRCMRNLAKSFWKLSSEILQGRLQARTKLGESIDDKPIFYSDVLLQKAKKYNLSWEEAGKLTTDMLVAGIDTSAVTISCILLLLAMNPEHQDAVYREQLEIFGDDLEVSPTWQQLSKMAYLTRVIKEVMRLFGPIGIFRKISNDLDLGGDYKLPQGCAAFILLYYLHRDPTLWSHPNEFYPDHFLPEECAKRPKNTYFPFSWGPRSCPGSVYAMASHKIFISTAIRRYKFETDLKFDKLEYKYSLLLEVSQGYMVKIKPRN</sequence>
<evidence type="ECO:0000256" key="12">
    <source>
        <dbReference type="ARBA" id="ARBA00023136"/>
    </source>
</evidence>
<dbReference type="InterPro" id="IPR017972">
    <property type="entry name" value="Cyt_P450_CS"/>
</dbReference>
<keyword evidence="5 13" id="KW-0349">Heme</keyword>
<evidence type="ECO:0000313" key="15">
    <source>
        <dbReference type="EnsemblMetazoa" id="RPRC007947-PA"/>
    </source>
</evidence>
<dbReference type="InParanoid" id="T1HV77"/>
<dbReference type="PANTHER" id="PTHR24291">
    <property type="entry name" value="CYTOCHROME P450 FAMILY 4"/>
    <property type="match status" value="1"/>
</dbReference>
<reference evidence="15" key="1">
    <citation type="submission" date="2015-05" db="UniProtKB">
        <authorList>
            <consortium name="EnsemblMetazoa"/>
        </authorList>
    </citation>
    <scope>IDENTIFICATION</scope>
</reference>
<dbReference type="PRINTS" id="PR00463">
    <property type="entry name" value="EP450I"/>
</dbReference>
<dbReference type="eggNOG" id="KOG0157">
    <property type="taxonomic scope" value="Eukaryota"/>
</dbReference>
<dbReference type="InterPro" id="IPR050196">
    <property type="entry name" value="Cytochrome_P450_Monoox"/>
</dbReference>
<dbReference type="SUPFAM" id="SSF48264">
    <property type="entry name" value="Cytochrome P450"/>
    <property type="match status" value="1"/>
</dbReference>
<organism evidence="15 16">
    <name type="scientific">Rhodnius prolixus</name>
    <name type="common">Triatomid bug</name>
    <dbReference type="NCBI Taxonomy" id="13249"/>
    <lineage>
        <taxon>Eukaryota</taxon>
        <taxon>Metazoa</taxon>
        <taxon>Ecdysozoa</taxon>
        <taxon>Arthropoda</taxon>
        <taxon>Hexapoda</taxon>
        <taxon>Insecta</taxon>
        <taxon>Pterygota</taxon>
        <taxon>Neoptera</taxon>
        <taxon>Paraneoptera</taxon>
        <taxon>Hemiptera</taxon>
        <taxon>Heteroptera</taxon>
        <taxon>Panheteroptera</taxon>
        <taxon>Cimicomorpha</taxon>
        <taxon>Reduviidae</taxon>
        <taxon>Triatominae</taxon>
        <taxon>Rhodnius</taxon>
    </lineage>
</organism>
<dbReference type="PROSITE" id="PS00086">
    <property type="entry name" value="CYTOCHROME_P450"/>
    <property type="match status" value="1"/>
</dbReference>
<evidence type="ECO:0000256" key="4">
    <source>
        <dbReference type="ARBA" id="ARBA00010617"/>
    </source>
</evidence>
<dbReference type="EMBL" id="ACPB03021515">
    <property type="status" value="NOT_ANNOTATED_CDS"/>
    <property type="molecule type" value="Genomic_DNA"/>
</dbReference>
<dbReference type="HOGENOM" id="CLU_001570_5_1_1"/>
<accession>T1HV77</accession>
<comment type="cofactor">
    <cofactor evidence="1 13">
        <name>heme</name>
        <dbReference type="ChEBI" id="CHEBI:30413"/>
    </cofactor>
</comment>
<dbReference type="GO" id="GO:0016705">
    <property type="term" value="F:oxidoreductase activity, acting on paired donors, with incorporation or reduction of molecular oxygen"/>
    <property type="evidence" value="ECO:0007669"/>
    <property type="project" value="InterPro"/>
</dbReference>
<dbReference type="PRINTS" id="PR00385">
    <property type="entry name" value="P450"/>
</dbReference>
<dbReference type="GO" id="GO:0004497">
    <property type="term" value="F:monooxygenase activity"/>
    <property type="evidence" value="ECO:0007669"/>
    <property type="project" value="UniProtKB-KW"/>
</dbReference>